<keyword evidence="5" id="KW-1185">Reference proteome</keyword>
<keyword evidence="1" id="KW-0853">WD repeat</keyword>
<reference evidence="4" key="1">
    <citation type="journal article" date="2021" name="Open Biol.">
        <title>Shared evolutionary footprints suggest mitochondrial oxidative damage underlies multiple complex I losses in fungi.</title>
        <authorList>
            <person name="Schikora-Tamarit M.A."/>
            <person name="Marcet-Houben M."/>
            <person name="Nosek J."/>
            <person name="Gabaldon T."/>
        </authorList>
    </citation>
    <scope>NUCLEOTIDE SEQUENCE</scope>
    <source>
        <strain evidence="4">CBS6075</strain>
    </source>
</reference>
<dbReference type="Gene3D" id="2.130.10.10">
    <property type="entry name" value="YVTN repeat-like/Quinoprotein amine dehydrogenase"/>
    <property type="match status" value="2"/>
</dbReference>
<dbReference type="OrthoDB" id="1930760at2759"/>
<evidence type="ECO:0008006" key="6">
    <source>
        <dbReference type="Google" id="ProtNLM"/>
    </source>
</evidence>
<dbReference type="InterPro" id="IPR015943">
    <property type="entry name" value="WD40/YVTN_repeat-like_dom_sf"/>
</dbReference>
<accession>A0A9P8PCL1</accession>
<dbReference type="InterPro" id="IPR052415">
    <property type="entry name" value="Diphthine_MTase"/>
</dbReference>
<dbReference type="Proteomes" id="UP000769157">
    <property type="component" value="Unassembled WGS sequence"/>
</dbReference>
<evidence type="ECO:0000313" key="4">
    <source>
        <dbReference type="EMBL" id="KAH3669512.1"/>
    </source>
</evidence>
<dbReference type="AlphaFoldDB" id="A0A9P8PCL1"/>
<name>A0A9P8PCL1_9ASCO</name>
<dbReference type="GeneID" id="70233601"/>
<evidence type="ECO:0000256" key="1">
    <source>
        <dbReference type="ARBA" id="ARBA00022574"/>
    </source>
</evidence>
<dbReference type="PANTHER" id="PTHR46042">
    <property type="entry name" value="DIPHTHINE METHYLTRANSFERASE"/>
    <property type="match status" value="1"/>
</dbReference>
<comment type="pathway">
    <text evidence="3">Protein modification.</text>
</comment>
<evidence type="ECO:0000256" key="3">
    <source>
        <dbReference type="ARBA" id="ARBA00043952"/>
    </source>
</evidence>
<dbReference type="SUPFAM" id="SSF50978">
    <property type="entry name" value="WD40 repeat-like"/>
    <property type="match status" value="1"/>
</dbReference>
<reference evidence="4" key="2">
    <citation type="submission" date="2021-01" db="EMBL/GenBank/DDBJ databases">
        <authorList>
            <person name="Schikora-Tamarit M.A."/>
        </authorList>
    </citation>
    <scope>NUCLEOTIDE SEQUENCE</scope>
    <source>
        <strain evidence="4">CBS6075</strain>
    </source>
</reference>
<dbReference type="GO" id="GO:0005737">
    <property type="term" value="C:cytoplasm"/>
    <property type="evidence" value="ECO:0007669"/>
    <property type="project" value="TreeGrafter"/>
</dbReference>
<keyword evidence="2" id="KW-0677">Repeat</keyword>
<protein>
    <recommendedName>
        <fullName evidence="6">Diphthine methyltransferase</fullName>
    </recommendedName>
</protein>
<evidence type="ECO:0000313" key="5">
    <source>
        <dbReference type="Proteomes" id="UP000769157"/>
    </source>
</evidence>
<dbReference type="PANTHER" id="PTHR46042:SF1">
    <property type="entry name" value="DIPHTHINE METHYLTRANSFERASE"/>
    <property type="match status" value="1"/>
</dbReference>
<dbReference type="RefSeq" id="XP_046063775.1">
    <property type="nucleotide sequence ID" value="XM_046202416.1"/>
</dbReference>
<gene>
    <name evidence="4" type="ORF">OGAPHI_001633</name>
</gene>
<evidence type="ECO:0000256" key="2">
    <source>
        <dbReference type="ARBA" id="ARBA00022737"/>
    </source>
</evidence>
<proteinExistence type="predicted"/>
<dbReference type="InterPro" id="IPR036322">
    <property type="entry name" value="WD40_repeat_dom_sf"/>
</dbReference>
<dbReference type="GO" id="GO:0017183">
    <property type="term" value="P:protein histidyl modification to diphthamide"/>
    <property type="evidence" value="ECO:0007669"/>
    <property type="project" value="TreeGrafter"/>
</dbReference>
<sequence>MPSSVSRRLVDHTELPPCALRIHPANPTVVYIGTYKLVKDEERYGSIEIWTCTDSLAKVRSVATASAVLDLKFDPFDATRLVSVHSTGNLIIWKISDDLLDISETFNYQAYENSTLITAINFHLTIPNTLTLSTTAGTCSVLKLNGSDIEKTDFDTEHQLECWFSTFGTFAGLEHVVFSGGDDRKLVAHDARQPELPIWETDRLHDAGIVSVLPASTFWNSTHPYTVWTGSYDDQVRSLDLRVSAPQALISGLPPRAKQTENLGGGVWRLIPNPAGDDRVLCCAMYAGCRMLKSTVQGIGVEDEFQGEHESMVYGGDWVGDNMITCSFYDRVVQVWQDT</sequence>
<dbReference type="EMBL" id="JAEUBE010000137">
    <property type="protein sequence ID" value="KAH3669512.1"/>
    <property type="molecule type" value="Genomic_DNA"/>
</dbReference>
<comment type="caution">
    <text evidence="4">The sequence shown here is derived from an EMBL/GenBank/DDBJ whole genome shotgun (WGS) entry which is preliminary data.</text>
</comment>
<dbReference type="GO" id="GO:0061685">
    <property type="term" value="F:diphthine methylesterase activity"/>
    <property type="evidence" value="ECO:0007669"/>
    <property type="project" value="TreeGrafter"/>
</dbReference>
<organism evidence="4 5">
    <name type="scientific">Ogataea philodendri</name>
    <dbReference type="NCBI Taxonomy" id="1378263"/>
    <lineage>
        <taxon>Eukaryota</taxon>
        <taxon>Fungi</taxon>
        <taxon>Dikarya</taxon>
        <taxon>Ascomycota</taxon>
        <taxon>Saccharomycotina</taxon>
        <taxon>Pichiomycetes</taxon>
        <taxon>Pichiales</taxon>
        <taxon>Pichiaceae</taxon>
        <taxon>Ogataea</taxon>
    </lineage>
</organism>